<keyword evidence="4" id="KW-1185">Reference proteome</keyword>
<name>A0A1G6WYP6_9BACT</name>
<dbReference type="InterPro" id="IPR032466">
    <property type="entry name" value="Metal_Hydrolase"/>
</dbReference>
<dbReference type="SUPFAM" id="SSF51556">
    <property type="entry name" value="Metallo-dependent hydrolases"/>
    <property type="match status" value="1"/>
</dbReference>
<dbReference type="Proteomes" id="UP000199060">
    <property type="component" value="Unassembled WGS sequence"/>
</dbReference>
<reference evidence="4" key="1">
    <citation type="submission" date="2016-10" db="EMBL/GenBank/DDBJ databases">
        <authorList>
            <person name="Varghese N."/>
            <person name="Submissions S."/>
        </authorList>
    </citation>
    <scope>NUCLEOTIDE SEQUENCE [LARGE SCALE GENOMIC DNA]</scope>
    <source>
        <strain evidence="4">DSM 23095</strain>
    </source>
</reference>
<evidence type="ECO:0000256" key="1">
    <source>
        <dbReference type="ARBA" id="ARBA00038310"/>
    </source>
</evidence>
<dbReference type="PANTHER" id="PTHR43569">
    <property type="entry name" value="AMIDOHYDROLASE"/>
    <property type="match status" value="1"/>
</dbReference>
<dbReference type="GO" id="GO:0016787">
    <property type="term" value="F:hydrolase activity"/>
    <property type="evidence" value="ECO:0007669"/>
    <property type="project" value="InterPro"/>
</dbReference>
<organism evidence="3 4">
    <name type="scientific">Algoriphagus faecimaris</name>
    <dbReference type="NCBI Taxonomy" id="686796"/>
    <lineage>
        <taxon>Bacteria</taxon>
        <taxon>Pseudomonadati</taxon>
        <taxon>Bacteroidota</taxon>
        <taxon>Cytophagia</taxon>
        <taxon>Cytophagales</taxon>
        <taxon>Cyclobacteriaceae</taxon>
        <taxon>Algoriphagus</taxon>
    </lineage>
</organism>
<dbReference type="PANTHER" id="PTHR43569:SF2">
    <property type="entry name" value="AMIDOHYDROLASE-RELATED DOMAIN-CONTAINING PROTEIN"/>
    <property type="match status" value="1"/>
</dbReference>
<feature type="domain" description="Amidohydrolase-related" evidence="2">
    <location>
        <begin position="3"/>
        <end position="273"/>
    </location>
</feature>
<dbReference type="InterPro" id="IPR052350">
    <property type="entry name" value="Metallo-dep_Lactonases"/>
</dbReference>
<evidence type="ECO:0000313" key="3">
    <source>
        <dbReference type="EMBL" id="SDD71008.1"/>
    </source>
</evidence>
<dbReference type="OrthoDB" id="5450317at2"/>
<evidence type="ECO:0000259" key="2">
    <source>
        <dbReference type="Pfam" id="PF04909"/>
    </source>
</evidence>
<dbReference type="Gene3D" id="3.20.20.140">
    <property type="entry name" value="Metal-dependent hydrolases"/>
    <property type="match status" value="1"/>
</dbReference>
<dbReference type="RefSeq" id="WP_087941111.1">
    <property type="nucleotide sequence ID" value="NZ_FNAC01000049.1"/>
</dbReference>
<comment type="similarity">
    <text evidence="1">Belongs to the metallo-dependent hydrolases superfamily.</text>
</comment>
<gene>
    <name evidence="3" type="ORF">SAMN04488104_104920</name>
</gene>
<dbReference type="InterPro" id="IPR006680">
    <property type="entry name" value="Amidohydro-rel"/>
</dbReference>
<protein>
    <submittedName>
        <fullName evidence="3">L-fuconolactonase</fullName>
    </submittedName>
</protein>
<evidence type="ECO:0000313" key="4">
    <source>
        <dbReference type="Proteomes" id="UP000199060"/>
    </source>
</evidence>
<dbReference type="AlphaFoldDB" id="A0A1G6WYP6"/>
<dbReference type="STRING" id="686796.SAMN04488104_104920"/>
<dbReference type="EMBL" id="FNAC01000049">
    <property type="protein sequence ID" value="SDD71008.1"/>
    <property type="molecule type" value="Genomic_DNA"/>
</dbReference>
<proteinExistence type="inferred from homology"/>
<sequence length="279" mass="32940">MRIDSHQHFWKFDPKRQDWITKSMKPIRQDFLPEDLKPHLDSFQLDACVAVQAEESNSETEFLLDLAEQNEWISAVVGWMDLADPDLDQKLEQYQPKIKLKGFREVLQSKEPHYFLRKEFIQGLKTLHKKGYSYDLLLYYHQLPAIFEMIKKVGEQRLVIDHLAKPPIQSGRWKEWRKSLKPLAERDYIYCKLSGMVTEANWEDWSYEDLLPYMEISLELFGPERLLFGSDWPVCLLAGEYEQVYGVIENFTDSLSTDEKGLIFGKSAQEFYQIKSPKS</sequence>
<dbReference type="Pfam" id="PF04909">
    <property type="entry name" value="Amidohydro_2"/>
    <property type="match status" value="1"/>
</dbReference>
<accession>A0A1G6WYP6</accession>